<accession>A0ACC0CLG3</accession>
<sequence>MDRQESIWTRRNNLSNLSLSTPNNSSSDNSTTTPRDFSSLARRNGGGPSSSHGSRAANPFSATTPGGGLTSPTSAGGANQFGLGSGAFASFGSAKTPKSQGNPFEQAMGAVGAKTPSTEKTAKEAMLRSSASKPSMGSIAEISAQQGGSMPAAHPLRDTWIFWFRPPITKANGYIEYDKTLHPMMAVKTVEEFWVAYAHLKRPSTLPTVSDYHLFKKGIRPIWEDDENKLGGKWVLRLKKGIADRYYEDLLMACVGDQFGEDAGDEVCGVVLSMRNGEDVLSIWTRSTGSKVLKIRETMRRVLNCPSETRIEFKSHDASMQQRSAIDEMRREKAAQNHHGEKRSHNNNNNNNKARQPQDEQQRS</sequence>
<dbReference type="EMBL" id="MU394403">
    <property type="protein sequence ID" value="KAI6081217.1"/>
    <property type="molecule type" value="Genomic_DNA"/>
</dbReference>
<protein>
    <submittedName>
        <fullName evidence="1">Translation initiation factor eIF4e</fullName>
    </submittedName>
</protein>
<keyword evidence="1" id="KW-0396">Initiation factor</keyword>
<dbReference type="Proteomes" id="UP001497680">
    <property type="component" value="Unassembled WGS sequence"/>
</dbReference>
<evidence type="ECO:0000313" key="2">
    <source>
        <dbReference type="Proteomes" id="UP001497680"/>
    </source>
</evidence>
<organism evidence="1 2">
    <name type="scientific">Hypoxylon rubiginosum</name>
    <dbReference type="NCBI Taxonomy" id="110542"/>
    <lineage>
        <taxon>Eukaryota</taxon>
        <taxon>Fungi</taxon>
        <taxon>Dikarya</taxon>
        <taxon>Ascomycota</taxon>
        <taxon>Pezizomycotina</taxon>
        <taxon>Sordariomycetes</taxon>
        <taxon>Xylariomycetidae</taxon>
        <taxon>Xylariales</taxon>
        <taxon>Hypoxylaceae</taxon>
        <taxon>Hypoxylon</taxon>
    </lineage>
</organism>
<reference evidence="1 2" key="1">
    <citation type="journal article" date="2022" name="New Phytol.">
        <title>Ecological generalism drives hyperdiversity of secondary metabolite gene clusters in xylarialean endophytes.</title>
        <authorList>
            <person name="Franco M.E.E."/>
            <person name="Wisecaver J.H."/>
            <person name="Arnold A.E."/>
            <person name="Ju Y.M."/>
            <person name="Slot J.C."/>
            <person name="Ahrendt S."/>
            <person name="Moore L.P."/>
            <person name="Eastman K.E."/>
            <person name="Scott K."/>
            <person name="Konkel Z."/>
            <person name="Mondo S.J."/>
            <person name="Kuo A."/>
            <person name="Hayes R.D."/>
            <person name="Haridas S."/>
            <person name="Andreopoulos B."/>
            <person name="Riley R."/>
            <person name="LaButti K."/>
            <person name="Pangilinan J."/>
            <person name="Lipzen A."/>
            <person name="Amirebrahimi M."/>
            <person name="Yan J."/>
            <person name="Adam C."/>
            <person name="Keymanesh K."/>
            <person name="Ng V."/>
            <person name="Louie K."/>
            <person name="Northen T."/>
            <person name="Drula E."/>
            <person name="Henrissat B."/>
            <person name="Hsieh H.M."/>
            <person name="Youens-Clark K."/>
            <person name="Lutzoni F."/>
            <person name="Miadlikowska J."/>
            <person name="Eastwood D.C."/>
            <person name="Hamelin R.C."/>
            <person name="Grigoriev I.V."/>
            <person name="U'Ren J.M."/>
        </authorList>
    </citation>
    <scope>NUCLEOTIDE SEQUENCE [LARGE SCALE GENOMIC DNA]</scope>
    <source>
        <strain evidence="1 2">ER1909</strain>
    </source>
</reference>
<keyword evidence="2" id="KW-1185">Reference proteome</keyword>
<comment type="caution">
    <text evidence="1">The sequence shown here is derived from an EMBL/GenBank/DDBJ whole genome shotgun (WGS) entry which is preliminary data.</text>
</comment>
<proteinExistence type="predicted"/>
<gene>
    <name evidence="1" type="ORF">F4821DRAFT_249791</name>
</gene>
<name>A0ACC0CLG3_9PEZI</name>
<evidence type="ECO:0000313" key="1">
    <source>
        <dbReference type="EMBL" id="KAI6081217.1"/>
    </source>
</evidence>
<keyword evidence="1" id="KW-0648">Protein biosynthesis</keyword>